<feature type="compositionally biased region" description="Pro residues" evidence="1">
    <location>
        <begin position="291"/>
        <end position="300"/>
    </location>
</feature>
<keyword evidence="2" id="KW-0812">Transmembrane</keyword>
<reference evidence="4 5" key="1">
    <citation type="submission" date="2014-04" db="EMBL/GenBank/DDBJ databases">
        <authorList>
            <consortium name="DOE Joint Genome Institute"/>
            <person name="Kuo A."/>
            <person name="Tarkka M."/>
            <person name="Buscot F."/>
            <person name="Kohler A."/>
            <person name="Nagy L.G."/>
            <person name="Floudas D."/>
            <person name="Copeland A."/>
            <person name="Barry K.W."/>
            <person name="Cichocki N."/>
            <person name="Veneault-Fourrey C."/>
            <person name="LaButti K."/>
            <person name="Lindquist E.A."/>
            <person name="Lipzen A."/>
            <person name="Lundell T."/>
            <person name="Morin E."/>
            <person name="Murat C."/>
            <person name="Sun H."/>
            <person name="Tunlid A."/>
            <person name="Henrissat B."/>
            <person name="Grigoriev I.V."/>
            <person name="Hibbett D.S."/>
            <person name="Martin F."/>
            <person name="Nordberg H.P."/>
            <person name="Cantor M.N."/>
            <person name="Hua S.X."/>
        </authorList>
    </citation>
    <scope>NUCLEOTIDE SEQUENCE [LARGE SCALE GENOMIC DNA]</scope>
    <source>
        <strain evidence="4 5">F 1598</strain>
    </source>
</reference>
<evidence type="ECO:0008006" key="6">
    <source>
        <dbReference type="Google" id="ProtNLM"/>
    </source>
</evidence>
<dbReference type="EMBL" id="KN833025">
    <property type="protein sequence ID" value="KIM77383.1"/>
    <property type="molecule type" value="Genomic_DNA"/>
</dbReference>
<dbReference type="OrthoDB" id="2757214at2759"/>
<feature type="chain" id="PRO_5002161135" description="Mid2 domain-containing protein" evidence="3">
    <location>
        <begin position="23"/>
        <end position="336"/>
    </location>
</feature>
<evidence type="ECO:0000256" key="3">
    <source>
        <dbReference type="SAM" id="SignalP"/>
    </source>
</evidence>
<keyword evidence="3" id="KW-0732">Signal</keyword>
<evidence type="ECO:0000313" key="4">
    <source>
        <dbReference type="EMBL" id="KIM77383.1"/>
    </source>
</evidence>
<feature type="region of interest" description="Disordered" evidence="1">
    <location>
        <begin position="189"/>
        <end position="217"/>
    </location>
</feature>
<feature type="transmembrane region" description="Helical" evidence="2">
    <location>
        <begin position="226"/>
        <end position="247"/>
    </location>
</feature>
<keyword evidence="2" id="KW-0472">Membrane</keyword>
<feature type="signal peptide" evidence="3">
    <location>
        <begin position="1"/>
        <end position="22"/>
    </location>
</feature>
<keyword evidence="5" id="KW-1185">Reference proteome</keyword>
<evidence type="ECO:0000256" key="2">
    <source>
        <dbReference type="SAM" id="Phobius"/>
    </source>
</evidence>
<gene>
    <name evidence="4" type="ORF">PILCRDRAFT_825342</name>
</gene>
<keyword evidence="2" id="KW-1133">Transmembrane helix</keyword>
<dbReference type="AlphaFoldDB" id="A0A0C3ATX1"/>
<protein>
    <recommendedName>
        <fullName evidence="6">Mid2 domain-containing protein</fullName>
    </recommendedName>
</protein>
<dbReference type="InParanoid" id="A0A0C3ATX1"/>
<organism evidence="4 5">
    <name type="scientific">Piloderma croceum (strain F 1598)</name>
    <dbReference type="NCBI Taxonomy" id="765440"/>
    <lineage>
        <taxon>Eukaryota</taxon>
        <taxon>Fungi</taxon>
        <taxon>Dikarya</taxon>
        <taxon>Basidiomycota</taxon>
        <taxon>Agaricomycotina</taxon>
        <taxon>Agaricomycetes</taxon>
        <taxon>Agaricomycetidae</taxon>
        <taxon>Atheliales</taxon>
        <taxon>Atheliaceae</taxon>
        <taxon>Piloderma</taxon>
    </lineage>
</organism>
<evidence type="ECO:0000256" key="1">
    <source>
        <dbReference type="SAM" id="MobiDB-lite"/>
    </source>
</evidence>
<proteinExistence type="predicted"/>
<feature type="compositionally biased region" description="Low complexity" evidence="1">
    <location>
        <begin position="189"/>
        <end position="216"/>
    </location>
</feature>
<reference evidence="5" key="2">
    <citation type="submission" date="2015-01" db="EMBL/GenBank/DDBJ databases">
        <title>Evolutionary Origins and Diversification of the Mycorrhizal Mutualists.</title>
        <authorList>
            <consortium name="DOE Joint Genome Institute"/>
            <consortium name="Mycorrhizal Genomics Consortium"/>
            <person name="Kohler A."/>
            <person name="Kuo A."/>
            <person name="Nagy L.G."/>
            <person name="Floudas D."/>
            <person name="Copeland A."/>
            <person name="Barry K.W."/>
            <person name="Cichocki N."/>
            <person name="Veneault-Fourrey C."/>
            <person name="LaButti K."/>
            <person name="Lindquist E.A."/>
            <person name="Lipzen A."/>
            <person name="Lundell T."/>
            <person name="Morin E."/>
            <person name="Murat C."/>
            <person name="Riley R."/>
            <person name="Ohm R."/>
            <person name="Sun H."/>
            <person name="Tunlid A."/>
            <person name="Henrissat B."/>
            <person name="Grigoriev I.V."/>
            <person name="Hibbett D.S."/>
            <person name="Martin F."/>
        </authorList>
    </citation>
    <scope>NUCLEOTIDE SEQUENCE [LARGE SCALE GENOMIC DNA]</scope>
    <source>
        <strain evidence="5">F 1598</strain>
    </source>
</reference>
<dbReference type="HOGENOM" id="CLU_056404_0_0_1"/>
<sequence>MKLIPSITIIWLCSWSLAVVNAQGNTSCQSGSTSLDWYTNSVGETPCQTYQRMRQICNSNYVVGSLSLTSAPDVCDDQVSGCCCNSISYALLMLCLNCQQDKGQGTSGFDGGPGLYEAYLDKCTPVYNQTLPGDIQWAVCNDKIKVFDDLYSLFWTSGACVLTMETIQKDQQAFANNTFTHCTSTTIDNSTTSVSGSTTATSSSSTGTSSANTPSSHANTSMSADVIGIAAGSVTALLVVGLLVWFFRRRASYDYSYNVVHTVEPFSSFSPYVAATTSYSDARSSIDPPGIDYPPVPLPESAPQRPFSPSDKVKAVISQSLNQNHPRPFTSQTPTS</sequence>
<feature type="compositionally biased region" description="Polar residues" evidence="1">
    <location>
        <begin position="317"/>
        <end position="336"/>
    </location>
</feature>
<feature type="region of interest" description="Disordered" evidence="1">
    <location>
        <begin position="282"/>
        <end position="336"/>
    </location>
</feature>
<accession>A0A0C3ATX1</accession>
<name>A0A0C3ATX1_PILCF</name>
<dbReference type="Proteomes" id="UP000054166">
    <property type="component" value="Unassembled WGS sequence"/>
</dbReference>
<dbReference type="STRING" id="765440.A0A0C3ATX1"/>
<evidence type="ECO:0000313" key="5">
    <source>
        <dbReference type="Proteomes" id="UP000054166"/>
    </source>
</evidence>